<dbReference type="InterPro" id="IPR052156">
    <property type="entry name" value="BCAA_Transport_ATP-bd_LivF"/>
</dbReference>
<evidence type="ECO:0000313" key="8">
    <source>
        <dbReference type="Proteomes" id="UP001500957"/>
    </source>
</evidence>
<dbReference type="InterPro" id="IPR017871">
    <property type="entry name" value="ABC_transporter-like_CS"/>
</dbReference>
<keyword evidence="5" id="KW-0029">Amino-acid transport</keyword>
<evidence type="ECO:0000256" key="5">
    <source>
        <dbReference type="ARBA" id="ARBA00022970"/>
    </source>
</evidence>
<dbReference type="InterPro" id="IPR003439">
    <property type="entry name" value="ABC_transporter-like_ATP-bd"/>
</dbReference>
<reference evidence="7 8" key="1">
    <citation type="journal article" date="2019" name="Int. J. Syst. Evol. Microbiol.">
        <title>The Global Catalogue of Microorganisms (GCM) 10K type strain sequencing project: providing services to taxonomists for standard genome sequencing and annotation.</title>
        <authorList>
            <consortium name="The Broad Institute Genomics Platform"/>
            <consortium name="The Broad Institute Genome Sequencing Center for Infectious Disease"/>
            <person name="Wu L."/>
            <person name="Ma J."/>
        </authorList>
    </citation>
    <scope>NUCLEOTIDE SEQUENCE [LARGE SCALE GENOMIC DNA]</scope>
    <source>
        <strain evidence="7 8">JCM 10671</strain>
    </source>
</reference>
<proteinExistence type="inferred from homology"/>
<keyword evidence="8" id="KW-1185">Reference proteome</keyword>
<gene>
    <name evidence="7" type="ORF">GCM10009547_17500</name>
</gene>
<accession>A0ABN1GQG9</accession>
<dbReference type="RefSeq" id="WP_344603703.1">
    <property type="nucleotide sequence ID" value="NZ_BAAAHE010000013.1"/>
</dbReference>
<evidence type="ECO:0000259" key="6">
    <source>
        <dbReference type="PROSITE" id="PS50893"/>
    </source>
</evidence>
<dbReference type="GO" id="GO:0005524">
    <property type="term" value="F:ATP binding"/>
    <property type="evidence" value="ECO:0007669"/>
    <property type="project" value="UniProtKB-KW"/>
</dbReference>
<dbReference type="PROSITE" id="PS50893">
    <property type="entry name" value="ABC_TRANSPORTER_2"/>
    <property type="match status" value="1"/>
</dbReference>
<dbReference type="Pfam" id="PF00005">
    <property type="entry name" value="ABC_tran"/>
    <property type="match status" value="1"/>
</dbReference>
<evidence type="ECO:0000256" key="3">
    <source>
        <dbReference type="ARBA" id="ARBA00022741"/>
    </source>
</evidence>
<dbReference type="InterPro" id="IPR003593">
    <property type="entry name" value="AAA+_ATPase"/>
</dbReference>
<protein>
    <submittedName>
        <fullName evidence="7">ABC transporter ATP-binding protein</fullName>
    </submittedName>
</protein>
<evidence type="ECO:0000256" key="2">
    <source>
        <dbReference type="ARBA" id="ARBA00022448"/>
    </source>
</evidence>
<dbReference type="InterPro" id="IPR027417">
    <property type="entry name" value="P-loop_NTPase"/>
</dbReference>
<dbReference type="SUPFAM" id="SSF52540">
    <property type="entry name" value="P-loop containing nucleoside triphosphate hydrolases"/>
    <property type="match status" value="1"/>
</dbReference>
<keyword evidence="2" id="KW-0813">Transport</keyword>
<dbReference type="CDD" id="cd03224">
    <property type="entry name" value="ABC_TM1139_LivF_branched"/>
    <property type="match status" value="1"/>
</dbReference>
<organism evidence="7 8">
    <name type="scientific">Sporichthya brevicatena</name>
    <dbReference type="NCBI Taxonomy" id="171442"/>
    <lineage>
        <taxon>Bacteria</taxon>
        <taxon>Bacillati</taxon>
        <taxon>Actinomycetota</taxon>
        <taxon>Actinomycetes</taxon>
        <taxon>Sporichthyales</taxon>
        <taxon>Sporichthyaceae</taxon>
        <taxon>Sporichthya</taxon>
    </lineage>
</organism>
<feature type="domain" description="ABC transporter" evidence="6">
    <location>
        <begin position="2"/>
        <end position="230"/>
    </location>
</feature>
<dbReference type="Proteomes" id="UP001500957">
    <property type="component" value="Unassembled WGS sequence"/>
</dbReference>
<sequence length="230" mass="24162">MLLLDGISAGYGGVTVLRGVTLAVPPSSVVALLGPNGAGKTTLLRVASGLLRPTGGRMLLNGEDVTRRPPQDLVARGVCHVPEGRGVFPTMTVRDNVLLQARPGQEADALERAVAAFPRLGQRMNQVAGTMSGGEQQMLALARAYVQSPSVVLLDEVSMGLAPKIVDEIFEFLRMLAGQGASLLLVEQYVTRALEAADYVYLLDRGAVSFAGEPGELDSAAIFASYLGAQ</sequence>
<comment type="similarity">
    <text evidence="1">Belongs to the ABC transporter superfamily.</text>
</comment>
<dbReference type="EMBL" id="BAAAHE010000013">
    <property type="protein sequence ID" value="GAA0615991.1"/>
    <property type="molecule type" value="Genomic_DNA"/>
</dbReference>
<name>A0ABN1GQG9_9ACTN</name>
<keyword evidence="3" id="KW-0547">Nucleotide-binding</keyword>
<dbReference type="PANTHER" id="PTHR43820:SF4">
    <property type="entry name" value="HIGH-AFFINITY BRANCHED-CHAIN AMINO ACID TRANSPORT ATP-BINDING PROTEIN LIVF"/>
    <property type="match status" value="1"/>
</dbReference>
<evidence type="ECO:0000256" key="4">
    <source>
        <dbReference type="ARBA" id="ARBA00022840"/>
    </source>
</evidence>
<dbReference type="Gene3D" id="3.40.50.300">
    <property type="entry name" value="P-loop containing nucleotide triphosphate hydrolases"/>
    <property type="match status" value="1"/>
</dbReference>
<dbReference type="PANTHER" id="PTHR43820">
    <property type="entry name" value="HIGH-AFFINITY BRANCHED-CHAIN AMINO ACID TRANSPORT ATP-BINDING PROTEIN LIVF"/>
    <property type="match status" value="1"/>
</dbReference>
<dbReference type="PROSITE" id="PS00211">
    <property type="entry name" value="ABC_TRANSPORTER_1"/>
    <property type="match status" value="1"/>
</dbReference>
<keyword evidence="4 7" id="KW-0067">ATP-binding</keyword>
<comment type="caution">
    <text evidence="7">The sequence shown here is derived from an EMBL/GenBank/DDBJ whole genome shotgun (WGS) entry which is preliminary data.</text>
</comment>
<dbReference type="SMART" id="SM00382">
    <property type="entry name" value="AAA"/>
    <property type="match status" value="1"/>
</dbReference>
<evidence type="ECO:0000313" key="7">
    <source>
        <dbReference type="EMBL" id="GAA0615991.1"/>
    </source>
</evidence>
<evidence type="ECO:0000256" key="1">
    <source>
        <dbReference type="ARBA" id="ARBA00005417"/>
    </source>
</evidence>